<accession>A0A5J4Z655</accession>
<sequence>MPSYILQESALWRRIVQKWGTPRGKATVSVGFLGGAWVIYRVCKFATDLGGDELEREMMEKLENSAEARRIARTSQDAMATVLAQARGAPIEAGHREIPVSPILWHPKVMEQDRREREEAARQRTARLAAEQDARPSNAPPPS</sequence>
<evidence type="ECO:0000256" key="1">
    <source>
        <dbReference type="SAM" id="MobiDB-lite"/>
    </source>
</evidence>
<comment type="caution">
    <text evidence="2">The sequence shown here is derived from an EMBL/GenBank/DDBJ whole genome shotgun (WGS) entry which is preliminary data.</text>
</comment>
<feature type="compositionally biased region" description="Basic and acidic residues" evidence="1">
    <location>
        <begin position="109"/>
        <end position="122"/>
    </location>
</feature>
<organism evidence="2 3">
    <name type="scientific">Porphyridium purpureum</name>
    <name type="common">Red alga</name>
    <name type="synonym">Porphyridium cruentum</name>
    <dbReference type="NCBI Taxonomy" id="35688"/>
    <lineage>
        <taxon>Eukaryota</taxon>
        <taxon>Rhodophyta</taxon>
        <taxon>Bangiophyceae</taxon>
        <taxon>Porphyridiales</taxon>
        <taxon>Porphyridiaceae</taxon>
        <taxon>Porphyridium</taxon>
    </lineage>
</organism>
<evidence type="ECO:0000313" key="2">
    <source>
        <dbReference type="EMBL" id="KAA8498708.1"/>
    </source>
</evidence>
<evidence type="ECO:0000313" key="3">
    <source>
        <dbReference type="Proteomes" id="UP000324585"/>
    </source>
</evidence>
<dbReference type="Proteomes" id="UP000324585">
    <property type="component" value="Unassembled WGS sequence"/>
</dbReference>
<keyword evidence="3" id="KW-1185">Reference proteome</keyword>
<protein>
    <submittedName>
        <fullName evidence="2">Uncharacterized protein</fullName>
    </submittedName>
</protein>
<dbReference type="EMBL" id="VRMN01000001">
    <property type="protein sequence ID" value="KAA8498708.1"/>
    <property type="molecule type" value="Genomic_DNA"/>
</dbReference>
<name>A0A5J4Z655_PORPP</name>
<dbReference type="AlphaFoldDB" id="A0A5J4Z655"/>
<gene>
    <name evidence="2" type="ORF">FVE85_6293</name>
</gene>
<feature type="region of interest" description="Disordered" evidence="1">
    <location>
        <begin position="109"/>
        <end position="143"/>
    </location>
</feature>
<proteinExistence type="predicted"/>
<reference evidence="3" key="1">
    <citation type="journal article" date="2019" name="Nat. Commun.">
        <title>Expansion of phycobilisome linker gene families in mesophilic red algae.</title>
        <authorList>
            <person name="Lee J."/>
            <person name="Kim D."/>
            <person name="Bhattacharya D."/>
            <person name="Yoon H.S."/>
        </authorList>
    </citation>
    <scope>NUCLEOTIDE SEQUENCE [LARGE SCALE GENOMIC DNA]</scope>
    <source>
        <strain evidence="3">CCMP 1328</strain>
    </source>
</reference>